<evidence type="ECO:0000256" key="4">
    <source>
        <dbReference type="ARBA" id="ARBA00022840"/>
    </source>
</evidence>
<feature type="domain" description="GHMP kinase N-terminal" evidence="5">
    <location>
        <begin position="115"/>
        <end position="187"/>
    </location>
</feature>
<reference evidence="6 7" key="1">
    <citation type="submission" date="2023-10" db="EMBL/GenBank/DDBJ databases">
        <authorList>
            <person name="Maclean D."/>
            <person name="Macfadyen A."/>
        </authorList>
    </citation>
    <scope>NUCLEOTIDE SEQUENCE [LARGE SCALE GENOMIC DNA]</scope>
</reference>
<dbReference type="Gene3D" id="3.30.230.10">
    <property type="match status" value="1"/>
</dbReference>
<keyword evidence="3" id="KW-0418">Kinase</keyword>
<keyword evidence="7" id="KW-1185">Reference proteome</keyword>
<dbReference type="GO" id="GO:0005524">
    <property type="term" value="F:ATP binding"/>
    <property type="evidence" value="ECO:0007669"/>
    <property type="project" value="UniProtKB-KW"/>
</dbReference>
<dbReference type="Pfam" id="PF00288">
    <property type="entry name" value="GHMP_kinases_N"/>
    <property type="match status" value="1"/>
</dbReference>
<dbReference type="InterPro" id="IPR014721">
    <property type="entry name" value="Ribsml_uS5_D2-typ_fold_subgr"/>
</dbReference>
<organism evidence="6 7">
    <name type="scientific">Coccomyxa viridis</name>
    <dbReference type="NCBI Taxonomy" id="1274662"/>
    <lineage>
        <taxon>Eukaryota</taxon>
        <taxon>Viridiplantae</taxon>
        <taxon>Chlorophyta</taxon>
        <taxon>core chlorophytes</taxon>
        <taxon>Trebouxiophyceae</taxon>
        <taxon>Trebouxiophyceae incertae sedis</taxon>
        <taxon>Coccomyxaceae</taxon>
        <taxon>Coccomyxa</taxon>
    </lineage>
</organism>
<dbReference type="FunFam" id="3.30.230.10:FF:000045">
    <property type="entry name" value="4-diphosphocytidyl-2-C-methyl-D-erythritol kinase, chloroplastic"/>
    <property type="match status" value="1"/>
</dbReference>
<evidence type="ECO:0000259" key="5">
    <source>
        <dbReference type="Pfam" id="PF00288"/>
    </source>
</evidence>
<evidence type="ECO:0000313" key="6">
    <source>
        <dbReference type="EMBL" id="CAK0787444.1"/>
    </source>
</evidence>
<dbReference type="Gene3D" id="3.30.70.890">
    <property type="entry name" value="GHMP kinase, C-terminal domain"/>
    <property type="match status" value="1"/>
</dbReference>
<dbReference type="PANTHER" id="PTHR43527">
    <property type="entry name" value="4-DIPHOSPHOCYTIDYL-2-C-METHYL-D-ERYTHRITOL KINASE, CHLOROPLASTIC"/>
    <property type="match status" value="1"/>
</dbReference>
<keyword evidence="1" id="KW-0808">Transferase</keyword>
<dbReference type="PANTHER" id="PTHR43527:SF2">
    <property type="entry name" value="4-DIPHOSPHOCYTIDYL-2-C-METHYL-D-ERYTHRITOL KINASE, CHLOROPLASTIC"/>
    <property type="match status" value="1"/>
</dbReference>
<keyword evidence="4" id="KW-0067">ATP-binding</keyword>
<dbReference type="InterPro" id="IPR020568">
    <property type="entry name" value="Ribosomal_Su5_D2-typ_SF"/>
</dbReference>
<dbReference type="EMBL" id="CAUYUE010000017">
    <property type="protein sequence ID" value="CAK0787444.1"/>
    <property type="molecule type" value="Genomic_DNA"/>
</dbReference>
<evidence type="ECO:0000313" key="7">
    <source>
        <dbReference type="Proteomes" id="UP001314263"/>
    </source>
</evidence>
<dbReference type="AlphaFoldDB" id="A0AAV1IN73"/>
<dbReference type="GO" id="GO:0050515">
    <property type="term" value="F:4-(cytidine 5'-diphospho)-2-C-methyl-D-erythritol kinase activity"/>
    <property type="evidence" value="ECO:0007669"/>
    <property type="project" value="InterPro"/>
</dbReference>
<dbReference type="Proteomes" id="UP001314263">
    <property type="component" value="Unassembled WGS sequence"/>
</dbReference>
<dbReference type="HAMAP" id="MF_00061">
    <property type="entry name" value="IspE"/>
    <property type="match status" value="1"/>
</dbReference>
<sequence length="354" mass="39125">MHVSHRSLDACTQQAHLIHRYSYAVNFSNRRRFLKRLRKCIARSQAQEGNLQLFSPSKINLFLRVMRRREDGYHDLASLFHVIDFGDNLDFTPIPDREQDELTCNWDDIPLDSSNLVIKALNLFRRRTGSEQRYRIHLEKSVPHAAGLGGGSANAATALWAANELSGRLASDAQLQDWAGDIGSDISVFFSHGAAYCTSRGEVVEDVEPPLPLSTPLLLVKPPVGLSTPAVFRALDLGARSTADPQHLLLGLRGRGALPELCVNDLEQAAFDVLPSLHQLKERLRDESSNSFSSVFMTGSGSTIVCIGSDIAPSFLNEAEYMGMLVAPARLITRKQGSWYEPSRKMAAVGNMLP</sequence>
<name>A0AAV1IN73_9CHLO</name>
<evidence type="ECO:0000256" key="1">
    <source>
        <dbReference type="ARBA" id="ARBA00022679"/>
    </source>
</evidence>
<dbReference type="InterPro" id="IPR004424">
    <property type="entry name" value="IspE"/>
</dbReference>
<dbReference type="InterPro" id="IPR036554">
    <property type="entry name" value="GHMP_kinase_C_sf"/>
</dbReference>
<gene>
    <name evidence="6" type="ORF">CVIRNUC_010664</name>
</gene>
<protein>
    <recommendedName>
        <fullName evidence="5">GHMP kinase N-terminal domain-containing protein</fullName>
    </recommendedName>
</protein>
<dbReference type="NCBIfam" id="TIGR00154">
    <property type="entry name" value="ispE"/>
    <property type="match status" value="1"/>
</dbReference>
<comment type="caution">
    <text evidence="6">The sequence shown here is derived from an EMBL/GenBank/DDBJ whole genome shotgun (WGS) entry which is preliminary data.</text>
</comment>
<evidence type="ECO:0000256" key="3">
    <source>
        <dbReference type="ARBA" id="ARBA00022777"/>
    </source>
</evidence>
<accession>A0AAV1IN73</accession>
<keyword evidence="2" id="KW-0547">Nucleotide-binding</keyword>
<dbReference type="GO" id="GO:0016114">
    <property type="term" value="P:terpenoid biosynthetic process"/>
    <property type="evidence" value="ECO:0007669"/>
    <property type="project" value="InterPro"/>
</dbReference>
<dbReference type="SUPFAM" id="SSF54211">
    <property type="entry name" value="Ribosomal protein S5 domain 2-like"/>
    <property type="match status" value="1"/>
</dbReference>
<dbReference type="SUPFAM" id="SSF55060">
    <property type="entry name" value="GHMP Kinase, C-terminal domain"/>
    <property type="match status" value="1"/>
</dbReference>
<evidence type="ECO:0000256" key="2">
    <source>
        <dbReference type="ARBA" id="ARBA00022741"/>
    </source>
</evidence>
<proteinExistence type="inferred from homology"/>
<dbReference type="InterPro" id="IPR006204">
    <property type="entry name" value="GHMP_kinase_N_dom"/>
</dbReference>